<proteinExistence type="predicted"/>
<evidence type="ECO:0000313" key="1">
    <source>
        <dbReference type="EMBL" id="OSC35738.1"/>
    </source>
</evidence>
<evidence type="ECO:0000313" key="2">
    <source>
        <dbReference type="Proteomes" id="UP000193577"/>
    </source>
</evidence>
<keyword evidence="2" id="KW-1185">Reference proteome</keyword>
<dbReference type="InterPro" id="IPR011991">
    <property type="entry name" value="ArsR-like_HTH"/>
</dbReference>
<dbReference type="EMBL" id="NCXO01000002">
    <property type="protein sequence ID" value="OSC35738.1"/>
    <property type="molecule type" value="Genomic_DNA"/>
</dbReference>
<dbReference type="InterPro" id="IPR036388">
    <property type="entry name" value="WH-like_DNA-bd_sf"/>
</dbReference>
<protein>
    <submittedName>
        <fullName evidence="1">ArsR family transcriptional regulator</fullName>
    </submittedName>
</protein>
<name>A0A7I7SDU2_9MYCO</name>
<dbReference type="CDD" id="cd00090">
    <property type="entry name" value="HTH_ARSR"/>
    <property type="match status" value="1"/>
</dbReference>
<dbReference type="SUPFAM" id="SSF46785">
    <property type="entry name" value="Winged helix' DNA-binding domain"/>
    <property type="match status" value="1"/>
</dbReference>
<organism evidence="1 2">
    <name type="scientific">Mycolicibacillus koreensis</name>
    <dbReference type="NCBI Taxonomy" id="1069220"/>
    <lineage>
        <taxon>Bacteria</taxon>
        <taxon>Bacillati</taxon>
        <taxon>Actinomycetota</taxon>
        <taxon>Actinomycetes</taxon>
        <taxon>Mycobacteriales</taxon>
        <taxon>Mycobacteriaceae</taxon>
        <taxon>Mycolicibacillus</taxon>
    </lineage>
</organism>
<sequence length="217" mass="22548">MNPTGDDLAGIAELSSLDDPVRRRLYDYVAARPAPVTRDGAAAAVGVGRSLVAYHLDKLVDARILAVSYEHRSDRRGPGAGRPAKYYSLAREELSVSVPPRSYGLLAALLAEAVAADGTGAVGAAVAGAARRYGSDNAAGGDLIEALGGYGYQPVPGDDGVITLRNCPFDRIATEHPELVCELNLQLIQGMLEALGEDTGCATLAPATGRCCVVLRS</sequence>
<gene>
    <name evidence="1" type="ORF">B8W67_01295</name>
</gene>
<dbReference type="RefSeq" id="WP_069392436.1">
    <property type="nucleotide sequence ID" value="NZ_AP022594.1"/>
</dbReference>
<dbReference type="Proteomes" id="UP000193577">
    <property type="component" value="Unassembled WGS sequence"/>
</dbReference>
<reference evidence="1 2" key="1">
    <citation type="submission" date="2017-04" db="EMBL/GenBank/DDBJ databases">
        <title>The new phylogeny of genus Mycobacterium.</title>
        <authorList>
            <person name="Tortoli E."/>
            <person name="Trovato A."/>
            <person name="Cirillo D.M."/>
        </authorList>
    </citation>
    <scope>NUCLEOTIDE SEQUENCE [LARGE SCALE GENOMIC DNA]</scope>
    <source>
        <strain evidence="1 2">KCTC 19819</strain>
    </source>
</reference>
<comment type="caution">
    <text evidence="1">The sequence shown here is derived from an EMBL/GenBank/DDBJ whole genome shotgun (WGS) entry which is preliminary data.</text>
</comment>
<dbReference type="InterPro" id="IPR036390">
    <property type="entry name" value="WH_DNA-bd_sf"/>
</dbReference>
<accession>A0A7I7SDU2</accession>
<dbReference type="AlphaFoldDB" id="A0A7I7SDU2"/>
<dbReference type="Pfam" id="PF12840">
    <property type="entry name" value="HTH_20"/>
    <property type="match status" value="1"/>
</dbReference>
<dbReference type="Gene3D" id="1.10.10.10">
    <property type="entry name" value="Winged helix-like DNA-binding domain superfamily/Winged helix DNA-binding domain"/>
    <property type="match status" value="1"/>
</dbReference>